<sequence length="234" mass="26929">MMETDVIEDIRMLREVLERMGLKQLSETLVENMKNCAGGPDQLLRYCWQMSQNTAPTPKPSGEHAEYFDYVLYGMLRSNGDKHMGQNTGVVGSPKSQHRIPKGPFSIIFTTVFVSIFKKIKVLAMKGHAIPFQRAVRRFTALISRMLNGAYGYEFYNDLESEDVKRIVFLLRTLLSIFLDTQIDKIYQTLQLPLHTVFVWARCIVHVVNMINGLKPQYVDGFEHDLMTDFKGKL</sequence>
<dbReference type="Proteomes" id="UP001195914">
    <property type="component" value="Unassembled WGS sequence"/>
</dbReference>
<proteinExistence type="predicted"/>
<comment type="caution">
    <text evidence="1">The sequence shown here is derived from an EMBL/GenBank/DDBJ whole genome shotgun (WGS) entry which is preliminary data.</text>
</comment>
<keyword evidence="2" id="KW-1185">Reference proteome</keyword>
<gene>
    <name evidence="1" type="ORF">X943_003006</name>
</gene>
<dbReference type="EMBL" id="JAHBMH010000033">
    <property type="protein sequence ID" value="KAK1937572.1"/>
    <property type="molecule type" value="Genomic_DNA"/>
</dbReference>
<dbReference type="AlphaFoldDB" id="A0AAD9GFN6"/>
<evidence type="ECO:0000313" key="1">
    <source>
        <dbReference type="EMBL" id="KAK1937572.1"/>
    </source>
</evidence>
<name>A0AAD9GFN6_BABDI</name>
<reference evidence="1" key="1">
    <citation type="journal article" date="2014" name="Nucleic Acids Res.">
        <title>The evolutionary dynamics of variant antigen genes in Babesia reveal a history of genomic innovation underlying host-parasite interaction.</title>
        <authorList>
            <person name="Jackson A.P."/>
            <person name="Otto T.D."/>
            <person name="Darby A."/>
            <person name="Ramaprasad A."/>
            <person name="Xia D."/>
            <person name="Echaide I.E."/>
            <person name="Farber M."/>
            <person name="Gahlot S."/>
            <person name="Gamble J."/>
            <person name="Gupta D."/>
            <person name="Gupta Y."/>
            <person name="Jackson L."/>
            <person name="Malandrin L."/>
            <person name="Malas T.B."/>
            <person name="Moussa E."/>
            <person name="Nair M."/>
            <person name="Reid A.J."/>
            <person name="Sanders M."/>
            <person name="Sharma J."/>
            <person name="Tracey A."/>
            <person name="Quail M.A."/>
            <person name="Weir W."/>
            <person name="Wastling J.M."/>
            <person name="Hall N."/>
            <person name="Willadsen P."/>
            <person name="Lingelbach K."/>
            <person name="Shiels B."/>
            <person name="Tait A."/>
            <person name="Berriman M."/>
            <person name="Allred D.R."/>
            <person name="Pain A."/>
        </authorList>
    </citation>
    <scope>NUCLEOTIDE SEQUENCE</scope>
    <source>
        <strain evidence="1">1802A</strain>
    </source>
</reference>
<accession>A0AAD9GFN6</accession>
<evidence type="ECO:0000313" key="2">
    <source>
        <dbReference type="Proteomes" id="UP001195914"/>
    </source>
</evidence>
<protein>
    <submittedName>
        <fullName evidence="1">Uncharacterized protein</fullName>
    </submittedName>
</protein>
<reference evidence="1" key="2">
    <citation type="submission" date="2021-05" db="EMBL/GenBank/DDBJ databases">
        <authorList>
            <person name="Pain A."/>
        </authorList>
    </citation>
    <scope>NUCLEOTIDE SEQUENCE</scope>
    <source>
        <strain evidence="1">1802A</strain>
    </source>
</reference>
<organism evidence="1 2">
    <name type="scientific">Babesia divergens</name>
    <dbReference type="NCBI Taxonomy" id="32595"/>
    <lineage>
        <taxon>Eukaryota</taxon>
        <taxon>Sar</taxon>
        <taxon>Alveolata</taxon>
        <taxon>Apicomplexa</taxon>
        <taxon>Aconoidasida</taxon>
        <taxon>Piroplasmida</taxon>
        <taxon>Babesiidae</taxon>
        <taxon>Babesia</taxon>
    </lineage>
</organism>